<evidence type="ECO:0000256" key="2">
    <source>
        <dbReference type="ARBA" id="ARBA00022737"/>
    </source>
</evidence>
<evidence type="ECO:0000313" key="5">
    <source>
        <dbReference type="EMBL" id="ONK81706.1"/>
    </source>
</evidence>
<dbReference type="Proteomes" id="UP000243459">
    <property type="component" value="Chromosome 1"/>
</dbReference>
<feature type="repeat" description="PPR" evidence="3">
    <location>
        <begin position="490"/>
        <end position="524"/>
    </location>
</feature>
<accession>A0A5P1FTR9</accession>
<feature type="repeat" description="PPR" evidence="3">
    <location>
        <begin position="314"/>
        <end position="348"/>
    </location>
</feature>
<dbReference type="Pfam" id="PF17177">
    <property type="entry name" value="PPR_long"/>
    <property type="match status" value="1"/>
</dbReference>
<dbReference type="SUPFAM" id="SSF81901">
    <property type="entry name" value="HCP-like"/>
    <property type="match status" value="1"/>
</dbReference>
<protein>
    <recommendedName>
        <fullName evidence="4">PROP1-like PPR domain-containing protein</fullName>
    </recommendedName>
</protein>
<evidence type="ECO:0000256" key="1">
    <source>
        <dbReference type="ARBA" id="ARBA00007626"/>
    </source>
</evidence>
<dbReference type="OrthoDB" id="185373at2759"/>
<dbReference type="EMBL" id="CM007381">
    <property type="protein sequence ID" value="ONK81706.1"/>
    <property type="molecule type" value="Genomic_DNA"/>
</dbReference>
<dbReference type="InterPro" id="IPR002885">
    <property type="entry name" value="PPR_rpt"/>
</dbReference>
<dbReference type="NCBIfam" id="TIGR00756">
    <property type="entry name" value="PPR"/>
    <property type="match status" value="7"/>
</dbReference>
<name>A0A5P1FTR9_ASPOF</name>
<keyword evidence="6" id="KW-1185">Reference proteome</keyword>
<dbReference type="Gramene" id="ONK81706">
    <property type="protein sequence ID" value="ONK81706"/>
    <property type="gene ID" value="A4U43_C01F32050"/>
</dbReference>
<dbReference type="PANTHER" id="PTHR47941">
    <property type="entry name" value="PENTATRICOPEPTIDE REPEAT-CONTAINING PROTEIN 3, MITOCHONDRIAL"/>
    <property type="match status" value="1"/>
</dbReference>
<feature type="repeat" description="PPR" evidence="3">
    <location>
        <begin position="384"/>
        <end position="418"/>
    </location>
</feature>
<dbReference type="Pfam" id="PF13041">
    <property type="entry name" value="PPR_2"/>
    <property type="match status" value="2"/>
</dbReference>
<evidence type="ECO:0000259" key="4">
    <source>
        <dbReference type="Pfam" id="PF17177"/>
    </source>
</evidence>
<gene>
    <name evidence="5" type="ORF">A4U43_C01F32050</name>
</gene>
<dbReference type="Pfam" id="PF01535">
    <property type="entry name" value="PPR"/>
    <property type="match status" value="1"/>
</dbReference>
<evidence type="ECO:0000313" key="6">
    <source>
        <dbReference type="Proteomes" id="UP000243459"/>
    </source>
</evidence>
<evidence type="ECO:0000256" key="3">
    <source>
        <dbReference type="PROSITE-ProRule" id="PRU00708"/>
    </source>
</evidence>
<feature type="repeat" description="PPR" evidence="3">
    <location>
        <begin position="455"/>
        <end position="489"/>
    </location>
</feature>
<feature type="repeat" description="PPR" evidence="3">
    <location>
        <begin position="349"/>
        <end position="383"/>
    </location>
</feature>
<feature type="domain" description="PROP1-like PPR" evidence="4">
    <location>
        <begin position="321"/>
        <end position="451"/>
    </location>
</feature>
<dbReference type="InterPro" id="IPR011990">
    <property type="entry name" value="TPR-like_helical_dom_sf"/>
</dbReference>
<dbReference type="OMA" id="DACKYFQ"/>
<proteinExistence type="inferred from homology"/>
<reference evidence="6" key="1">
    <citation type="journal article" date="2017" name="Nat. Commun.">
        <title>The asparagus genome sheds light on the origin and evolution of a young Y chromosome.</title>
        <authorList>
            <person name="Harkess A."/>
            <person name="Zhou J."/>
            <person name="Xu C."/>
            <person name="Bowers J.E."/>
            <person name="Van der Hulst R."/>
            <person name="Ayyampalayam S."/>
            <person name="Mercati F."/>
            <person name="Riccardi P."/>
            <person name="McKain M.R."/>
            <person name="Kakrana A."/>
            <person name="Tang H."/>
            <person name="Ray J."/>
            <person name="Groenendijk J."/>
            <person name="Arikit S."/>
            <person name="Mathioni S.M."/>
            <person name="Nakano M."/>
            <person name="Shan H."/>
            <person name="Telgmann-Rauber A."/>
            <person name="Kanno A."/>
            <person name="Yue Z."/>
            <person name="Chen H."/>
            <person name="Li W."/>
            <person name="Chen Y."/>
            <person name="Xu X."/>
            <person name="Zhang Y."/>
            <person name="Luo S."/>
            <person name="Chen H."/>
            <person name="Gao J."/>
            <person name="Mao Z."/>
            <person name="Pires J.C."/>
            <person name="Luo M."/>
            <person name="Kudrna D."/>
            <person name="Wing R.A."/>
            <person name="Meyers B.C."/>
            <person name="Yi K."/>
            <person name="Kong H."/>
            <person name="Lavrijsen P."/>
            <person name="Sunseri F."/>
            <person name="Falavigna A."/>
            <person name="Ye Y."/>
            <person name="Leebens-Mack J.H."/>
            <person name="Chen G."/>
        </authorList>
    </citation>
    <scope>NUCLEOTIDE SEQUENCE [LARGE SCALE GENOMIC DNA]</scope>
    <source>
        <strain evidence="6">cv. DH0086</strain>
    </source>
</reference>
<feature type="repeat" description="PPR" evidence="3">
    <location>
        <begin position="419"/>
        <end position="453"/>
    </location>
</feature>
<dbReference type="InterPro" id="IPR033443">
    <property type="entry name" value="PROP1-like_PPR_dom"/>
</dbReference>
<keyword evidence="2" id="KW-0677">Repeat</keyword>
<dbReference type="PROSITE" id="PS51375">
    <property type="entry name" value="PPR"/>
    <property type="match status" value="8"/>
</dbReference>
<feature type="repeat" description="PPR" evidence="3">
    <location>
        <begin position="208"/>
        <end position="242"/>
    </location>
</feature>
<organism evidence="5 6">
    <name type="scientific">Asparagus officinalis</name>
    <name type="common">Garden asparagus</name>
    <dbReference type="NCBI Taxonomy" id="4686"/>
    <lineage>
        <taxon>Eukaryota</taxon>
        <taxon>Viridiplantae</taxon>
        <taxon>Streptophyta</taxon>
        <taxon>Embryophyta</taxon>
        <taxon>Tracheophyta</taxon>
        <taxon>Spermatophyta</taxon>
        <taxon>Magnoliopsida</taxon>
        <taxon>Liliopsida</taxon>
        <taxon>Asparagales</taxon>
        <taxon>Asparagaceae</taxon>
        <taxon>Asparagoideae</taxon>
        <taxon>Asparagus</taxon>
    </lineage>
</organism>
<dbReference type="Gene3D" id="1.25.40.10">
    <property type="entry name" value="Tetratricopeptide repeat domain"/>
    <property type="match status" value="5"/>
</dbReference>
<dbReference type="AlphaFoldDB" id="A0A5P1FTR9"/>
<feature type="repeat" description="PPR" evidence="3">
    <location>
        <begin position="279"/>
        <end position="313"/>
    </location>
</feature>
<comment type="similarity">
    <text evidence="1">Belongs to the PPR family. P subfamily.</text>
</comment>
<sequence>MGLIYYMRRLSKSVENVVNCSNNTLQSIHSAHRMNSIYPLRSLCSDVPYKNPIFKRKQVLGVSWNKFGHHQSRFQMGFHKSSHYLESTKFYVEPTISVETVVSSVNQVSGEAEIICRVLSNCSPDSNVAYSLDKLGVRVSPNLVEEVLRKLGNAGMLALAFFRWAEKEEGFKHTTLSFHHLIEALGKIKQFRLIWSLVESMKQKGLLRKDTFVLITRRYARAKKIREAIDAFEKMEMFGFKPELSDYNSLVDTVSKSRNVERAQVIFNDMKRRRKFSPDLKTYTILLEGWGNERNLTKLLELYQEMIGEGFTPDAVTYGIVINSFCKSGNCDEALNIFNEMQASGCKPTPHIFCSLINGLGSEKRLDEALKFFELSKSSGFAPELPTYNAIVGSYCWVSQFEDAFKVVEEMKKYEIGPNARTYDIILHHLIKSGKKEEAYWVFERMGKEGICEPQLSTYTMMVSMLCSEERVDLALKVWKEMSEKGVLPCMHMFSALINGLCFENRLEEACEYFKAMLRKGIRPPGKLFGNLKEALLYAGKKGLALELGLELDRLRRTPLNG</sequence>